<dbReference type="PROSITE" id="PS01031">
    <property type="entry name" value="SHSP"/>
    <property type="match status" value="1"/>
</dbReference>
<evidence type="ECO:0000256" key="3">
    <source>
        <dbReference type="RuleBase" id="RU003616"/>
    </source>
</evidence>
<keyword evidence="1" id="KW-0346">Stress response</keyword>
<sequence length="188" mass="21141">MSIKKYWFKDAFFTSFQNGKDLTKEPISNEKHLPVCVKCSLHHHTLMPGYYSAFNLTKHTCEHVHAYLHNHFLCGCHTAFHATEICSTHGCWHPSIDVYETDKEITIQVELPGVDGSKVICDVYKGSLMIVGETQRDSTLQKALTHGERDVGSFCRRIPLPEPVLANAKDSKASFANGILTVVLPKKK</sequence>
<dbReference type="PANTHER" id="PTHR11527">
    <property type="entry name" value="HEAT-SHOCK PROTEIN 20 FAMILY MEMBER"/>
    <property type="match status" value="1"/>
</dbReference>
<feature type="domain" description="SHSP" evidence="4">
    <location>
        <begin position="87"/>
        <end position="188"/>
    </location>
</feature>
<organism evidence="5 6">
    <name type="scientific">Dimargaris cristalligena</name>
    <dbReference type="NCBI Taxonomy" id="215637"/>
    <lineage>
        <taxon>Eukaryota</taxon>
        <taxon>Fungi</taxon>
        <taxon>Fungi incertae sedis</taxon>
        <taxon>Zoopagomycota</taxon>
        <taxon>Kickxellomycotina</taxon>
        <taxon>Dimargaritomycetes</taxon>
        <taxon>Dimargaritales</taxon>
        <taxon>Dimargaritaceae</taxon>
        <taxon>Dimargaris</taxon>
    </lineage>
</organism>
<dbReference type="InterPro" id="IPR008978">
    <property type="entry name" value="HSP20-like_chaperone"/>
</dbReference>
<dbReference type="AlphaFoldDB" id="A0A4P9ZTL8"/>
<dbReference type="InterPro" id="IPR031107">
    <property type="entry name" value="Small_HSP"/>
</dbReference>
<dbReference type="SUPFAM" id="SSF49764">
    <property type="entry name" value="HSP20-like chaperones"/>
    <property type="match status" value="1"/>
</dbReference>
<evidence type="ECO:0000256" key="1">
    <source>
        <dbReference type="ARBA" id="ARBA00023016"/>
    </source>
</evidence>
<dbReference type="STRING" id="215637.A0A4P9ZTL8"/>
<reference evidence="6" key="1">
    <citation type="journal article" date="2018" name="Nat. Microbiol.">
        <title>Leveraging single-cell genomics to expand the fungal tree of life.</title>
        <authorList>
            <person name="Ahrendt S.R."/>
            <person name="Quandt C.A."/>
            <person name="Ciobanu D."/>
            <person name="Clum A."/>
            <person name="Salamov A."/>
            <person name="Andreopoulos B."/>
            <person name="Cheng J.F."/>
            <person name="Woyke T."/>
            <person name="Pelin A."/>
            <person name="Henrissat B."/>
            <person name="Reynolds N.K."/>
            <person name="Benny G.L."/>
            <person name="Smith M.E."/>
            <person name="James T.Y."/>
            <person name="Grigoriev I.V."/>
        </authorList>
    </citation>
    <scope>NUCLEOTIDE SEQUENCE [LARGE SCALE GENOMIC DNA]</scope>
    <source>
        <strain evidence="6">RSA 468</strain>
    </source>
</reference>
<proteinExistence type="inferred from homology"/>
<dbReference type="InterPro" id="IPR002068">
    <property type="entry name" value="A-crystallin/Hsp20_dom"/>
</dbReference>
<evidence type="ECO:0000313" key="6">
    <source>
        <dbReference type="Proteomes" id="UP000268162"/>
    </source>
</evidence>
<evidence type="ECO:0000259" key="4">
    <source>
        <dbReference type="PROSITE" id="PS01031"/>
    </source>
</evidence>
<accession>A0A4P9ZTL8</accession>
<dbReference type="Pfam" id="PF00011">
    <property type="entry name" value="HSP20"/>
    <property type="match status" value="1"/>
</dbReference>
<evidence type="ECO:0000313" key="5">
    <source>
        <dbReference type="EMBL" id="RKP36825.1"/>
    </source>
</evidence>
<name>A0A4P9ZTL8_9FUNG</name>
<protein>
    <submittedName>
        <fullName evidence="5">HSP20-like chaperone</fullName>
    </submittedName>
</protein>
<gene>
    <name evidence="5" type="ORF">BJ085DRAFT_32214</name>
</gene>
<dbReference type="EMBL" id="ML002588">
    <property type="protein sequence ID" value="RKP36825.1"/>
    <property type="molecule type" value="Genomic_DNA"/>
</dbReference>
<evidence type="ECO:0000256" key="2">
    <source>
        <dbReference type="PROSITE-ProRule" id="PRU00285"/>
    </source>
</evidence>
<dbReference type="Proteomes" id="UP000268162">
    <property type="component" value="Unassembled WGS sequence"/>
</dbReference>
<dbReference type="Gene3D" id="2.60.40.790">
    <property type="match status" value="1"/>
</dbReference>
<keyword evidence="6" id="KW-1185">Reference proteome</keyword>
<comment type="similarity">
    <text evidence="2 3">Belongs to the small heat shock protein (HSP20) family.</text>
</comment>
<dbReference type="CDD" id="cd06464">
    <property type="entry name" value="ACD_sHsps-like"/>
    <property type="match status" value="1"/>
</dbReference>
<dbReference type="OrthoDB" id="1431247at2759"/>